<protein>
    <submittedName>
        <fullName evidence="1">Uncharacterized protein</fullName>
    </submittedName>
</protein>
<reference evidence="1 2" key="1">
    <citation type="journal article" date="2020" name="J. Phycol.">
        <title>Comparative genome analysis reveals Cyanidiococcus gen. nov., a new extremophilic red algal genus sister to Cyanidioschyzon (Cyanidioschyzonaceae, Rhodophyta).</title>
        <authorList>
            <person name="Liu S.-L."/>
            <person name="Chiang Y.-R."/>
            <person name="Yoon H.S."/>
            <person name="Fu H.-Y."/>
        </authorList>
    </citation>
    <scope>NUCLEOTIDE SEQUENCE [LARGE SCALE GENOMIC DNA]</scope>
    <source>
        <strain evidence="1 2">THAL066</strain>
    </source>
</reference>
<dbReference type="OrthoDB" id="302705at2759"/>
<accession>A0A7J7IRN4</accession>
<proteinExistence type="predicted"/>
<comment type="caution">
    <text evidence="1">The sequence shown here is derived from an EMBL/GenBank/DDBJ whole genome shotgun (WGS) entry which is preliminary data.</text>
</comment>
<dbReference type="Proteomes" id="UP000530660">
    <property type="component" value="Unassembled WGS sequence"/>
</dbReference>
<evidence type="ECO:0000313" key="1">
    <source>
        <dbReference type="EMBL" id="KAF6005214.1"/>
    </source>
</evidence>
<dbReference type="AlphaFoldDB" id="A0A7J7IRN4"/>
<evidence type="ECO:0000313" key="2">
    <source>
        <dbReference type="Proteomes" id="UP000530660"/>
    </source>
</evidence>
<name>A0A7J7IRN4_9RHOD</name>
<sequence>MLANALEYASIFRKKDSKETNSSVKGEKVLPLARAVALTIFILRYALDFAELASPFAAELTGKTLSQHVREVNYCTTSPTVPFSLFLIEYHPNDPVFGRVMALCSMLPQLLFVAEVTAVYCLRSPHALSLAIGQLSNELLSYTAETFVQRTAPASMASRNGCIRLAIITCPIHGLFADILHSLYISCGAIENHEPRLRVSCWHRQSSPLRFRRRERSDDAFVRFDRIFSACLSVARVSRIPLRMPSMVRHWRRSYFWSILVRHDRTCTDADHPSRETFCCTRVQHKLERLNARVSSVARSAHLHSRVSCYIGGFA</sequence>
<keyword evidence="2" id="KW-1185">Reference proteome</keyword>
<gene>
    <name evidence="1" type="ORF">F1559_005161</name>
</gene>
<organism evidence="1 2">
    <name type="scientific">Cyanidiococcus yangmingshanensis</name>
    <dbReference type="NCBI Taxonomy" id="2690220"/>
    <lineage>
        <taxon>Eukaryota</taxon>
        <taxon>Rhodophyta</taxon>
        <taxon>Bangiophyceae</taxon>
        <taxon>Cyanidiales</taxon>
        <taxon>Cyanidiaceae</taxon>
        <taxon>Cyanidiococcus</taxon>
    </lineage>
</organism>
<dbReference type="EMBL" id="VWRR01000001">
    <property type="protein sequence ID" value="KAF6005214.1"/>
    <property type="molecule type" value="Genomic_DNA"/>
</dbReference>